<dbReference type="RefSeq" id="WP_214537046.1">
    <property type="nucleotide sequence ID" value="NZ_JAHFVK010000002.1"/>
</dbReference>
<gene>
    <name evidence="6" type="ORF">KK137_13430</name>
</gene>
<keyword evidence="7" id="KW-1185">Reference proteome</keyword>
<evidence type="ECO:0000256" key="2">
    <source>
        <dbReference type="ARBA" id="ARBA00023002"/>
    </source>
</evidence>
<keyword evidence="1" id="KW-0732">Signal</keyword>
<dbReference type="PANTHER" id="PTHR13887">
    <property type="entry name" value="GLUTATHIONE S-TRANSFERASE KAPPA"/>
    <property type="match status" value="1"/>
</dbReference>
<sequence length="230" mass="24376">MRWFLTLVISLSAGFAGAALWDLTGLGGRTTREYLMANPEVLPEAMKVLQEREQLARIEPMRGQLETPFPGAVLGNPQGSVTLVEFSDYACTYCRQSIADVEALIAANPDLRVVMHEYPILSAESVDAARMALAAAQQGRYAQFHSAMFRLGLTGPETIQAAAKEAGVDLAKANAAIASGMFDAQLHANASLASALGISGTPGWVIGNRTLNGAVGRDAIGEAIEEARKT</sequence>
<name>A0ABS5W6N0_9SPHN</name>
<proteinExistence type="predicted"/>
<dbReference type="Pfam" id="PF01323">
    <property type="entry name" value="DSBA"/>
    <property type="match status" value="1"/>
</dbReference>
<dbReference type="EMBL" id="JAHFVK010000002">
    <property type="protein sequence ID" value="MBT2135334.1"/>
    <property type="molecule type" value="Genomic_DNA"/>
</dbReference>
<keyword evidence="2" id="KW-0560">Oxidoreductase</keyword>
<organism evidence="6 7">
    <name type="scientific">Croceibacterium selenioxidans</name>
    <dbReference type="NCBI Taxonomy" id="2838833"/>
    <lineage>
        <taxon>Bacteria</taxon>
        <taxon>Pseudomonadati</taxon>
        <taxon>Pseudomonadota</taxon>
        <taxon>Alphaproteobacteria</taxon>
        <taxon>Sphingomonadales</taxon>
        <taxon>Erythrobacteraceae</taxon>
        <taxon>Croceibacterium</taxon>
    </lineage>
</organism>
<dbReference type="InterPro" id="IPR001853">
    <property type="entry name" value="DSBA-like_thioredoxin_dom"/>
</dbReference>
<dbReference type="PANTHER" id="PTHR13887:SF14">
    <property type="entry name" value="DISULFIDE BOND FORMATION PROTEIN D"/>
    <property type="match status" value="1"/>
</dbReference>
<evidence type="ECO:0000313" key="6">
    <source>
        <dbReference type="EMBL" id="MBT2135334.1"/>
    </source>
</evidence>
<keyword evidence="3" id="KW-1015">Disulfide bond</keyword>
<dbReference type="Proteomes" id="UP000811255">
    <property type="component" value="Unassembled WGS sequence"/>
</dbReference>
<evidence type="ECO:0000256" key="4">
    <source>
        <dbReference type="ARBA" id="ARBA00023284"/>
    </source>
</evidence>
<evidence type="ECO:0000256" key="1">
    <source>
        <dbReference type="ARBA" id="ARBA00022729"/>
    </source>
</evidence>
<protein>
    <submittedName>
        <fullName evidence="6">DsbA family protein</fullName>
    </submittedName>
</protein>
<dbReference type="CDD" id="cd03023">
    <property type="entry name" value="DsbA_Com1_like"/>
    <property type="match status" value="1"/>
</dbReference>
<accession>A0ABS5W6N0</accession>
<dbReference type="InterPro" id="IPR013766">
    <property type="entry name" value="Thioredoxin_domain"/>
</dbReference>
<reference evidence="6 7" key="1">
    <citation type="submission" date="2021-05" db="EMBL/GenBank/DDBJ databases">
        <title>Croceibacterium sp. LX-88 genome sequence.</title>
        <authorList>
            <person name="Luo X."/>
        </authorList>
    </citation>
    <scope>NUCLEOTIDE SEQUENCE [LARGE SCALE GENOMIC DNA]</scope>
    <source>
        <strain evidence="6 7">LX-88</strain>
    </source>
</reference>
<dbReference type="Pfam" id="PF18312">
    <property type="entry name" value="ScsC_N"/>
    <property type="match status" value="1"/>
</dbReference>
<evidence type="ECO:0000259" key="5">
    <source>
        <dbReference type="PROSITE" id="PS51352"/>
    </source>
</evidence>
<comment type="caution">
    <text evidence="6">The sequence shown here is derived from an EMBL/GenBank/DDBJ whole genome shotgun (WGS) entry which is preliminary data.</text>
</comment>
<feature type="domain" description="Thioredoxin" evidence="5">
    <location>
        <begin position="46"/>
        <end position="229"/>
    </location>
</feature>
<evidence type="ECO:0000313" key="7">
    <source>
        <dbReference type="Proteomes" id="UP000811255"/>
    </source>
</evidence>
<evidence type="ECO:0000256" key="3">
    <source>
        <dbReference type="ARBA" id="ARBA00023157"/>
    </source>
</evidence>
<keyword evidence="4" id="KW-0676">Redox-active center</keyword>
<dbReference type="InterPro" id="IPR041205">
    <property type="entry name" value="ScsC_N"/>
</dbReference>
<dbReference type="PROSITE" id="PS51352">
    <property type="entry name" value="THIOREDOXIN_2"/>
    <property type="match status" value="1"/>
</dbReference>
<dbReference type="Gene3D" id="3.40.30.10">
    <property type="entry name" value="Glutaredoxin"/>
    <property type="match status" value="1"/>
</dbReference>
<dbReference type="SUPFAM" id="SSF52833">
    <property type="entry name" value="Thioredoxin-like"/>
    <property type="match status" value="1"/>
</dbReference>
<dbReference type="InterPro" id="IPR036249">
    <property type="entry name" value="Thioredoxin-like_sf"/>
</dbReference>